<evidence type="ECO:0000313" key="2">
    <source>
        <dbReference type="Proteomes" id="UP001153618"/>
    </source>
</evidence>
<gene>
    <name evidence="1" type="ORF">POLS_LOCUS1523</name>
</gene>
<name>A0A9W4HEJ5_PENOL</name>
<comment type="caution">
    <text evidence="1">The sequence shown here is derived from an EMBL/GenBank/DDBJ whole genome shotgun (WGS) entry which is preliminary data.</text>
</comment>
<protein>
    <submittedName>
        <fullName evidence="1">Uncharacterized protein</fullName>
    </submittedName>
</protein>
<dbReference type="Proteomes" id="UP001153618">
    <property type="component" value="Unassembled WGS sequence"/>
</dbReference>
<evidence type="ECO:0000313" key="1">
    <source>
        <dbReference type="EMBL" id="CAG7988916.1"/>
    </source>
</evidence>
<dbReference type="AlphaFoldDB" id="A0A9W4HEJ5"/>
<sequence length="313" mass="36232">MYLNTFSGIKISYKLSYINQNGQDHDSECLPPSVGRYEYEDKDQFAQILNLERERLLNSMRHCREISDIDTGSSRSEQELTTEITEYIIFSIDPTTFNQDFLSLDAIPIPSIRTSFNLNTEKLIFKMVTREHTQIAFAVHKAIDKALARMGLDEATHDYLRVDIDVNGHKKQPDMGWRPRRPPRGCPKRPSVVLEVAVSETRKKLRQDVDLWLDPVRGNAHAVIAIKLSRQRAMIAIDLWIRDAVNGKPINFQHIEVSENENDEVELSGGSLVIPFCFFFLRDPQTPRETDVIIDKEWLQKIAEWGWDMQFPN</sequence>
<keyword evidence="2" id="KW-1185">Reference proteome</keyword>
<reference evidence="1" key="1">
    <citation type="submission" date="2021-07" db="EMBL/GenBank/DDBJ databases">
        <authorList>
            <person name="Branca A.L. A."/>
        </authorList>
    </citation>
    <scope>NUCLEOTIDE SEQUENCE</scope>
</reference>
<proteinExistence type="predicted"/>
<accession>A0A9W4HEJ5</accession>
<dbReference type="EMBL" id="CAJVOS010000011">
    <property type="protein sequence ID" value="CAG7988916.1"/>
    <property type="molecule type" value="Genomic_DNA"/>
</dbReference>
<dbReference type="OrthoDB" id="76567at2759"/>
<organism evidence="1 2">
    <name type="scientific">Penicillium olsonii</name>
    <dbReference type="NCBI Taxonomy" id="99116"/>
    <lineage>
        <taxon>Eukaryota</taxon>
        <taxon>Fungi</taxon>
        <taxon>Dikarya</taxon>
        <taxon>Ascomycota</taxon>
        <taxon>Pezizomycotina</taxon>
        <taxon>Eurotiomycetes</taxon>
        <taxon>Eurotiomycetidae</taxon>
        <taxon>Eurotiales</taxon>
        <taxon>Aspergillaceae</taxon>
        <taxon>Penicillium</taxon>
    </lineage>
</organism>